<dbReference type="EMBL" id="MG450654">
    <property type="protein sequence ID" value="ATW62694.1"/>
    <property type="molecule type" value="Genomic_DNA"/>
</dbReference>
<sequence length="116" mass="13267">MNDPTRTIVFDVDDTLTLGKADPRGTEQANVEVAHEVRRLYKEGWRIVLHTARGWARPGGVAANAEDVEEEIEIFCSRNNIPYHELVLGKPAARYYVDDRGMDWREFLVKTHTGEL</sequence>
<proteinExistence type="predicted"/>
<dbReference type="Proteomes" id="UP000274731">
    <property type="component" value="Segment"/>
</dbReference>
<reference evidence="1 2" key="1">
    <citation type="journal article" date="2018" name="Environ. Microbiol.">
        <title>Novel phage-host interactions and evolution as revealed by a cyanomyovirus isolated from an estuarine environment.</title>
        <authorList>
            <person name="Xu Y."/>
            <person name="Zhang R."/>
            <person name="Wang N."/>
            <person name="Cai L."/>
            <person name="Tong Y."/>
            <person name="Sun Q."/>
            <person name="Chen F."/>
            <person name="Jiao N."/>
        </authorList>
    </citation>
    <scope>NUCLEOTIDE SEQUENCE [LARGE SCALE GENOMIC DNA]</scope>
</reference>
<evidence type="ECO:0000313" key="1">
    <source>
        <dbReference type="EMBL" id="ATW62694.1"/>
    </source>
</evidence>
<protein>
    <submittedName>
        <fullName evidence="1">Capsule biosynthesis phosphatase</fullName>
    </submittedName>
</protein>
<dbReference type="Gene3D" id="3.40.50.1000">
    <property type="entry name" value="HAD superfamily/HAD-like"/>
    <property type="match status" value="1"/>
</dbReference>
<evidence type="ECO:0000313" key="2">
    <source>
        <dbReference type="Proteomes" id="UP000274731"/>
    </source>
</evidence>
<dbReference type="SUPFAM" id="SSF56784">
    <property type="entry name" value="HAD-like"/>
    <property type="match status" value="1"/>
</dbReference>
<accession>A0A3G1L3C4</accession>
<name>A0A3G1L3C4_9CAUD</name>
<keyword evidence="2" id="KW-1185">Reference proteome</keyword>
<dbReference type="InterPro" id="IPR023214">
    <property type="entry name" value="HAD_sf"/>
</dbReference>
<dbReference type="InterPro" id="IPR036412">
    <property type="entry name" value="HAD-like_sf"/>
</dbReference>
<gene>
    <name evidence="1" type="ORF">SCBWM1_gp10</name>
</gene>
<organism evidence="1 2">
    <name type="scientific">Synechococcus phage S-CBWM1</name>
    <dbReference type="NCBI Taxonomy" id="2053653"/>
    <lineage>
        <taxon>Viruses</taxon>
        <taxon>Duplodnaviria</taxon>
        <taxon>Heunggongvirae</taxon>
        <taxon>Uroviricota</taxon>
        <taxon>Caudoviricetes</taxon>
        <taxon>Aokuangvirus</taxon>
        <taxon>Aokuangvirus SCBWM1</taxon>
    </lineage>
</organism>